<feature type="domain" description="Fe2OG dioxygenase" evidence="2">
    <location>
        <begin position="122"/>
        <end position="222"/>
    </location>
</feature>
<sequence length="339" mass="37560">MADMEHDGAATASHDATRSIAQAISKALRHPTYACGGTIKAAYETRNTSAVTIRCDCSKLILPLLKGTTPATFRFQGKDVIDKSYRKASKLDATQFSTDFCPYEVGIVDVVAQALLPKWPGDFQGIRAQLYKLNVYQAPSGLFKPHVDTPRSDLQFGSLVVCLPCEHQGGQLVVRHQGLCITFDWAGPAKDIQWAAFYSDCEHEVLEFTSGHRITLTYNLYVRCGLGELTGHTNAMEVQQLPLYQQVKAALEDPSFFPEGKFPRRISCYISPPDSGGIMDRYCSHAYAHANNVMPKTLPAILKGGDMVAFEVFRFLGIAPRVRPVLDLDEDTRDWLGHL</sequence>
<dbReference type="GO" id="GO:0016491">
    <property type="term" value="F:oxidoreductase activity"/>
    <property type="evidence" value="ECO:0007669"/>
    <property type="project" value="UniProtKB-KW"/>
</dbReference>
<reference evidence="3 4" key="1">
    <citation type="journal article" date="2010" name="Genome Biol.">
        <title>A first genome assembly of the barley fungal pathogen Pyrenophora teres f. teres.</title>
        <authorList>
            <person name="Ellwood S.R."/>
            <person name="Liu Z."/>
            <person name="Syme R.A."/>
            <person name="Lai Z."/>
            <person name="Hane J.K."/>
            <person name="Keiper F."/>
            <person name="Moffat C.S."/>
            <person name="Oliver R.P."/>
            <person name="Friesen T.L."/>
        </authorList>
    </citation>
    <scope>NUCLEOTIDE SEQUENCE [LARGE SCALE GENOMIC DNA]</scope>
    <source>
        <strain evidence="3 4">0-1</strain>
    </source>
</reference>
<accession>E3S2I3</accession>
<dbReference type="KEGG" id="pte:PTT_16521"/>
<keyword evidence="1" id="KW-0560">Oxidoreductase</keyword>
<dbReference type="Proteomes" id="UP000001067">
    <property type="component" value="Unassembled WGS sequence"/>
</dbReference>
<keyword evidence="4" id="KW-1185">Reference proteome</keyword>
<dbReference type="EMBL" id="GL536743">
    <property type="protein sequence ID" value="EFQ87814.1"/>
    <property type="molecule type" value="Genomic_DNA"/>
</dbReference>
<protein>
    <recommendedName>
        <fullName evidence="2">Fe2OG dioxygenase domain-containing protein</fullName>
    </recommendedName>
</protein>
<evidence type="ECO:0000313" key="3">
    <source>
        <dbReference type="EMBL" id="EFQ87814.1"/>
    </source>
</evidence>
<keyword evidence="1" id="KW-0479">Metal-binding</keyword>
<evidence type="ECO:0000313" key="4">
    <source>
        <dbReference type="Proteomes" id="UP000001067"/>
    </source>
</evidence>
<dbReference type="AlphaFoldDB" id="E3S2I3"/>
<dbReference type="HOGENOM" id="CLU_019613_1_1_1"/>
<keyword evidence="1" id="KW-0408">Iron</keyword>
<proteinExistence type="inferred from homology"/>
<dbReference type="PANTHER" id="PTHR33099:SF7">
    <property type="entry name" value="MYND-TYPE DOMAIN-CONTAINING PROTEIN"/>
    <property type="match status" value="1"/>
</dbReference>
<dbReference type="GO" id="GO:0046872">
    <property type="term" value="F:metal ion binding"/>
    <property type="evidence" value="ECO:0007669"/>
    <property type="project" value="UniProtKB-KW"/>
</dbReference>
<evidence type="ECO:0000256" key="1">
    <source>
        <dbReference type="RuleBase" id="RU003682"/>
    </source>
</evidence>
<gene>
    <name evidence="3" type="ORF">PTT_16521</name>
</gene>
<evidence type="ECO:0000259" key="2">
    <source>
        <dbReference type="PROSITE" id="PS51471"/>
    </source>
</evidence>
<organism evidence="4">
    <name type="scientific">Pyrenophora teres f. teres (strain 0-1)</name>
    <name type="common">Barley net blotch fungus</name>
    <name type="synonym">Drechslera teres f. teres</name>
    <dbReference type="NCBI Taxonomy" id="861557"/>
    <lineage>
        <taxon>Eukaryota</taxon>
        <taxon>Fungi</taxon>
        <taxon>Dikarya</taxon>
        <taxon>Ascomycota</taxon>
        <taxon>Pezizomycotina</taxon>
        <taxon>Dothideomycetes</taxon>
        <taxon>Pleosporomycetidae</taxon>
        <taxon>Pleosporales</taxon>
        <taxon>Pleosporineae</taxon>
        <taxon>Pleosporaceae</taxon>
        <taxon>Pyrenophora</taxon>
    </lineage>
</organism>
<dbReference type="Gene3D" id="2.60.120.620">
    <property type="entry name" value="q2cbj1_9rhob like domain"/>
    <property type="match status" value="1"/>
</dbReference>
<dbReference type="InterPro" id="IPR005123">
    <property type="entry name" value="Oxoglu/Fe-dep_dioxygenase_dom"/>
</dbReference>
<dbReference type="PROSITE" id="PS51471">
    <property type="entry name" value="FE2OG_OXY"/>
    <property type="match status" value="1"/>
</dbReference>
<comment type="similarity">
    <text evidence="1">Belongs to the iron/ascorbate-dependent oxidoreductase family.</text>
</comment>
<dbReference type="PANTHER" id="PTHR33099">
    <property type="entry name" value="FE2OG DIOXYGENASE DOMAIN-CONTAINING PROTEIN"/>
    <property type="match status" value="1"/>
</dbReference>
<dbReference type="Pfam" id="PF13640">
    <property type="entry name" value="2OG-FeII_Oxy_3"/>
    <property type="match status" value="1"/>
</dbReference>
<dbReference type="OrthoDB" id="27483at2759"/>
<dbReference type="eggNOG" id="ENOG502S0B1">
    <property type="taxonomic scope" value="Eukaryota"/>
</dbReference>
<name>E3S2I3_PYRTT</name>
<dbReference type="InterPro" id="IPR044862">
    <property type="entry name" value="Pro_4_hyd_alph_FE2OG_OXY"/>
</dbReference>